<feature type="domain" description="HTH tetR-type" evidence="3">
    <location>
        <begin position="3"/>
        <end position="63"/>
    </location>
</feature>
<dbReference type="InterPro" id="IPR023772">
    <property type="entry name" value="DNA-bd_HTH_TetR-type_CS"/>
</dbReference>
<dbReference type="PROSITE" id="PS50977">
    <property type="entry name" value="HTH_TETR_2"/>
    <property type="match status" value="1"/>
</dbReference>
<comment type="caution">
    <text evidence="4">The sequence shown here is derived from an EMBL/GenBank/DDBJ whole genome shotgun (WGS) entry which is preliminary data.</text>
</comment>
<proteinExistence type="predicted"/>
<gene>
    <name evidence="4" type="ORF">FB4_2943</name>
</gene>
<dbReference type="Proteomes" id="UP000004324">
    <property type="component" value="Unassembled WGS sequence"/>
</dbReference>
<evidence type="ECO:0000313" key="5">
    <source>
        <dbReference type="Proteomes" id="UP000004324"/>
    </source>
</evidence>
<dbReference type="PANTHER" id="PTHR30328:SF54">
    <property type="entry name" value="HTH-TYPE TRANSCRIPTIONAL REPRESSOR SCO4008"/>
    <property type="match status" value="1"/>
</dbReference>
<dbReference type="PATRIC" id="fig|1149862.3.peg.1498"/>
<reference evidence="4 5" key="1">
    <citation type="journal article" date="2012" name="J. Bacteriol.">
        <title>Draft Genome Sequences for Two Metal-Reducing Pelosinus fermentans Strains Isolated from a Cr(VI)-Contaminated Site and for Type Strain R7.</title>
        <authorList>
            <person name="Brown S.D."/>
            <person name="Podar M."/>
            <person name="Klingeman D.M."/>
            <person name="Johnson C.M."/>
            <person name="Yang Z.K."/>
            <person name="Utturkar S.M."/>
            <person name="Land M.L."/>
            <person name="Mosher J.J."/>
            <person name="Hurt R.A.Jr."/>
            <person name="Phelps T.J."/>
            <person name="Palumbo A.V."/>
            <person name="Arkin A.P."/>
            <person name="Hazen T.C."/>
            <person name="Elias D.A."/>
        </authorList>
    </citation>
    <scope>NUCLEOTIDE SEQUENCE [LARGE SCALE GENOMIC DNA]</scope>
    <source>
        <strain evidence="4 5">B4</strain>
    </source>
</reference>
<dbReference type="EMBL" id="AKVJ01000021">
    <property type="protein sequence ID" value="EIW19233.1"/>
    <property type="molecule type" value="Genomic_DNA"/>
</dbReference>
<dbReference type="InterPro" id="IPR009057">
    <property type="entry name" value="Homeodomain-like_sf"/>
</dbReference>
<dbReference type="InterPro" id="IPR001647">
    <property type="entry name" value="HTH_TetR"/>
</dbReference>
<dbReference type="SUPFAM" id="SSF46689">
    <property type="entry name" value="Homeodomain-like"/>
    <property type="match status" value="1"/>
</dbReference>
<dbReference type="InterPro" id="IPR050109">
    <property type="entry name" value="HTH-type_TetR-like_transc_reg"/>
</dbReference>
<dbReference type="GO" id="GO:0006355">
    <property type="term" value="P:regulation of DNA-templated transcription"/>
    <property type="evidence" value="ECO:0007669"/>
    <property type="project" value="UniProtKB-ARBA"/>
</dbReference>
<protein>
    <submittedName>
        <fullName evidence="4">Regulatory protein TetR</fullName>
    </submittedName>
</protein>
<sequence length="202" mass="22806" precursor="true">MKKDAQVKLIETATLLFAQKGFNAVSIRELARTANVNSALISYYFGGKEGLYQEVLEEQFILIAQMLRRLEESPPSSPTEAIIRYANNISAIHEQRPYLTRFILSELMNPTPCCEAVVKKYISCIFGFLHTTFEEGVAKGEFKPDLDHDFATVSLAGIMNFFFIAKPIFQGFTSSSEKTGEEYTAQALNTFLNGILRRKDHE</sequence>
<dbReference type="OrthoDB" id="9789566at2"/>
<dbReference type="SUPFAM" id="SSF48498">
    <property type="entry name" value="Tetracyclin repressor-like, C-terminal domain"/>
    <property type="match status" value="1"/>
</dbReference>
<dbReference type="RefSeq" id="WP_007932794.1">
    <property type="nucleotide sequence ID" value="NZ_AKVJ01000021.1"/>
</dbReference>
<keyword evidence="5" id="KW-1185">Reference proteome</keyword>
<dbReference type="PANTHER" id="PTHR30328">
    <property type="entry name" value="TRANSCRIPTIONAL REPRESSOR"/>
    <property type="match status" value="1"/>
</dbReference>
<dbReference type="PROSITE" id="PS01081">
    <property type="entry name" value="HTH_TETR_1"/>
    <property type="match status" value="1"/>
</dbReference>
<dbReference type="GO" id="GO:0003677">
    <property type="term" value="F:DNA binding"/>
    <property type="evidence" value="ECO:0007669"/>
    <property type="project" value="UniProtKB-UniRule"/>
</dbReference>
<accession>I8RHI9</accession>
<dbReference type="Gene3D" id="1.10.357.10">
    <property type="entry name" value="Tetracycline Repressor, domain 2"/>
    <property type="match status" value="1"/>
</dbReference>
<evidence type="ECO:0000256" key="2">
    <source>
        <dbReference type="PROSITE-ProRule" id="PRU00335"/>
    </source>
</evidence>
<dbReference type="PRINTS" id="PR00455">
    <property type="entry name" value="HTHTETR"/>
</dbReference>
<evidence type="ECO:0000259" key="3">
    <source>
        <dbReference type="PROSITE" id="PS50977"/>
    </source>
</evidence>
<organism evidence="4 5">
    <name type="scientific">Pelosinus fermentans B4</name>
    <dbReference type="NCBI Taxonomy" id="1149862"/>
    <lineage>
        <taxon>Bacteria</taxon>
        <taxon>Bacillati</taxon>
        <taxon>Bacillota</taxon>
        <taxon>Negativicutes</taxon>
        <taxon>Selenomonadales</taxon>
        <taxon>Sporomusaceae</taxon>
        <taxon>Pelosinus</taxon>
    </lineage>
</organism>
<name>I8RHI9_9FIRM</name>
<evidence type="ECO:0000256" key="1">
    <source>
        <dbReference type="ARBA" id="ARBA00023125"/>
    </source>
</evidence>
<evidence type="ECO:0000313" key="4">
    <source>
        <dbReference type="EMBL" id="EIW19233.1"/>
    </source>
</evidence>
<dbReference type="InterPro" id="IPR036271">
    <property type="entry name" value="Tet_transcr_reg_TetR-rel_C_sf"/>
</dbReference>
<dbReference type="Pfam" id="PF00440">
    <property type="entry name" value="TetR_N"/>
    <property type="match status" value="1"/>
</dbReference>
<dbReference type="AlphaFoldDB" id="I8RHI9"/>
<feature type="DNA-binding region" description="H-T-H motif" evidence="2">
    <location>
        <begin position="26"/>
        <end position="45"/>
    </location>
</feature>
<dbReference type="Gene3D" id="1.10.10.60">
    <property type="entry name" value="Homeodomain-like"/>
    <property type="match status" value="1"/>
</dbReference>
<keyword evidence="1 2" id="KW-0238">DNA-binding</keyword>